<keyword evidence="3" id="KW-0498">Mitosis</keyword>
<dbReference type="Proteomes" id="UP000616769">
    <property type="component" value="Unassembled WGS sequence"/>
</dbReference>
<dbReference type="PANTHER" id="PTHR12558">
    <property type="entry name" value="CELL DIVISION CYCLE 16,23,27"/>
    <property type="match status" value="1"/>
</dbReference>
<protein>
    <submittedName>
        <fullName evidence="7">Cell division cycle protein 16-like protein</fullName>
    </submittedName>
</protein>
<dbReference type="InterPro" id="IPR019734">
    <property type="entry name" value="TPR_rpt"/>
</dbReference>
<dbReference type="OrthoDB" id="10006270at2759"/>
<dbReference type="AlphaFoldDB" id="A0A132A3C3"/>
<dbReference type="SUPFAM" id="SSF81901">
    <property type="entry name" value="HCP-like"/>
    <property type="match status" value="1"/>
</dbReference>
<dbReference type="GO" id="GO:0031145">
    <property type="term" value="P:anaphase-promoting complex-dependent catabolic process"/>
    <property type="evidence" value="ECO:0007669"/>
    <property type="project" value="TreeGrafter"/>
</dbReference>
<organism evidence="7 8">
    <name type="scientific">Sarcoptes scabiei</name>
    <name type="common">Itch mite</name>
    <name type="synonym">Acarus scabiei</name>
    <dbReference type="NCBI Taxonomy" id="52283"/>
    <lineage>
        <taxon>Eukaryota</taxon>
        <taxon>Metazoa</taxon>
        <taxon>Ecdysozoa</taxon>
        <taxon>Arthropoda</taxon>
        <taxon>Chelicerata</taxon>
        <taxon>Arachnida</taxon>
        <taxon>Acari</taxon>
        <taxon>Acariformes</taxon>
        <taxon>Sarcoptiformes</taxon>
        <taxon>Astigmata</taxon>
        <taxon>Psoroptidia</taxon>
        <taxon>Sarcoptoidea</taxon>
        <taxon>Sarcoptidae</taxon>
        <taxon>Sarcoptinae</taxon>
        <taxon>Sarcoptes</taxon>
    </lineage>
</organism>
<evidence type="ECO:0000256" key="6">
    <source>
        <dbReference type="ARBA" id="ARBA00023306"/>
    </source>
</evidence>
<evidence type="ECO:0000256" key="1">
    <source>
        <dbReference type="ARBA" id="ARBA00022618"/>
    </source>
</evidence>
<dbReference type="PANTHER" id="PTHR12558:SF9">
    <property type="entry name" value="CELL DIVISION CYCLE PROTEIN 16 HOMOLOG"/>
    <property type="match status" value="1"/>
</dbReference>
<gene>
    <name evidence="7" type="ORF">QR98_0039150</name>
</gene>
<keyword evidence="2" id="KW-0677">Repeat</keyword>
<dbReference type="VEuPathDB" id="VectorBase:SSCA005269"/>
<evidence type="ECO:0000256" key="3">
    <source>
        <dbReference type="ARBA" id="ARBA00022776"/>
    </source>
</evidence>
<dbReference type="InterPro" id="IPR011990">
    <property type="entry name" value="TPR-like_helical_dom_sf"/>
</dbReference>
<keyword evidence="6" id="KW-0131">Cell cycle</keyword>
<dbReference type="GO" id="GO:0051301">
    <property type="term" value="P:cell division"/>
    <property type="evidence" value="ECO:0007669"/>
    <property type="project" value="UniProtKB-KW"/>
</dbReference>
<evidence type="ECO:0000256" key="5">
    <source>
        <dbReference type="ARBA" id="ARBA00022803"/>
    </source>
</evidence>
<dbReference type="SUPFAM" id="SSF48452">
    <property type="entry name" value="TPR-like"/>
    <property type="match status" value="1"/>
</dbReference>
<dbReference type="Pfam" id="PF12895">
    <property type="entry name" value="ANAPC3"/>
    <property type="match status" value="1"/>
</dbReference>
<dbReference type="GO" id="GO:0016567">
    <property type="term" value="P:protein ubiquitination"/>
    <property type="evidence" value="ECO:0007669"/>
    <property type="project" value="TreeGrafter"/>
</dbReference>
<dbReference type="EMBL" id="JXLN01010285">
    <property type="protein sequence ID" value="KPM05451.1"/>
    <property type="molecule type" value="Genomic_DNA"/>
</dbReference>
<keyword evidence="5" id="KW-0802">TPR repeat</keyword>
<comment type="caution">
    <text evidence="7">The sequence shown here is derived from an EMBL/GenBank/DDBJ whole genome shotgun (WGS) entry which is preliminary data.</text>
</comment>
<dbReference type="GO" id="GO:0005737">
    <property type="term" value="C:cytoplasm"/>
    <property type="evidence" value="ECO:0007669"/>
    <property type="project" value="TreeGrafter"/>
</dbReference>
<dbReference type="GO" id="GO:0005680">
    <property type="term" value="C:anaphase-promoting complex"/>
    <property type="evidence" value="ECO:0007669"/>
    <property type="project" value="TreeGrafter"/>
</dbReference>
<dbReference type="Pfam" id="PF13181">
    <property type="entry name" value="TPR_8"/>
    <property type="match status" value="3"/>
</dbReference>
<dbReference type="Gene3D" id="1.25.40.10">
    <property type="entry name" value="Tetratricopeptide repeat domain"/>
    <property type="match status" value="1"/>
</dbReference>
<name>A0A132A3C3_SARSC</name>
<sequence length="584" mass="68634">MFVTSCNTFYEEDLQPNIDNCIMSEADCFYDFYNSVNLSDEKIYSEIDRIKSVRNEFEGLFLIDTAEFFTDKIVTLEPENQSEIYKLARFLFEKRHYHRAAMIVTKNNAHLKDLSMRHLAARCFFECKEYNKALEIIGNNDDSCGFHDEMGGTFMQWRSSLELLKGYIYEALNDKDVANKCFLDALEMDINCVEAFEELIKFEMITEEQSWSKERIDEDNHKCIYEVINEDNSKWLREYYQTQLSKIISLKKNSENNQLKSIDRSNSDENDRCEICDSLKNCDDFRLIEAETLYEDYQFEESYEILSEIYSKDCFNTKCLLLLIGCLFELRNSISMKLQEISHKLVEAIPEDPITWYAVGCYYYSISNLDEARKYFNKSTLIDPNFQASLLMYGHSFEMEALHDQAISIYLDLSKVMTQSHLPLLYVGIEYSHLNNPTMAQQYLEQAQKLCPNNIFIIHEIGIVHYQRGDYQKALKNFSLVFEMLSKRKYLNKSPRKWEPLLNNLGHVHRKLGNYDEAIFYYDCALNVIPHNHSTLDSLGLVYSLKGEHQMAYDCFQKALALKRDDAFASTMLNLVFEQLLVRQ</sequence>
<evidence type="ECO:0000313" key="7">
    <source>
        <dbReference type="EMBL" id="KPM05451.1"/>
    </source>
</evidence>
<evidence type="ECO:0000256" key="2">
    <source>
        <dbReference type="ARBA" id="ARBA00022737"/>
    </source>
</evidence>
<evidence type="ECO:0000313" key="8">
    <source>
        <dbReference type="Proteomes" id="UP000616769"/>
    </source>
</evidence>
<dbReference type="PROSITE" id="PS50005">
    <property type="entry name" value="TPR"/>
    <property type="match status" value="4"/>
</dbReference>
<keyword evidence="1 7" id="KW-0132">Cell division</keyword>
<dbReference type="Pfam" id="PF13424">
    <property type="entry name" value="TPR_12"/>
    <property type="match status" value="1"/>
</dbReference>
<dbReference type="GO" id="GO:0045842">
    <property type="term" value="P:positive regulation of mitotic metaphase/anaphase transition"/>
    <property type="evidence" value="ECO:0007669"/>
    <property type="project" value="TreeGrafter"/>
</dbReference>
<evidence type="ECO:0000256" key="4">
    <source>
        <dbReference type="ARBA" id="ARBA00022786"/>
    </source>
</evidence>
<keyword evidence="4" id="KW-0833">Ubl conjugation pathway</keyword>
<accession>A0A132A3C3</accession>
<proteinExistence type="predicted"/>
<dbReference type="SMART" id="SM00028">
    <property type="entry name" value="TPR"/>
    <property type="match status" value="6"/>
</dbReference>
<reference evidence="7 8" key="1">
    <citation type="journal article" date="2015" name="Parasit. Vectors">
        <title>Draft genome of the scabies mite.</title>
        <authorList>
            <person name="Rider S.D.Jr."/>
            <person name="Morgan M.S."/>
            <person name="Arlian L.G."/>
        </authorList>
    </citation>
    <scope>NUCLEOTIDE SEQUENCE [LARGE SCALE GENOMIC DNA]</scope>
    <source>
        <strain evidence="7">Arlian Lab</strain>
    </source>
</reference>